<keyword evidence="1" id="KW-0479">Metal-binding</keyword>
<feature type="compositionally biased region" description="Low complexity" evidence="2">
    <location>
        <begin position="417"/>
        <end position="426"/>
    </location>
</feature>
<organism evidence="4 5">
    <name type="scientific">Aphanomyces euteiches</name>
    <dbReference type="NCBI Taxonomy" id="100861"/>
    <lineage>
        <taxon>Eukaryota</taxon>
        <taxon>Sar</taxon>
        <taxon>Stramenopiles</taxon>
        <taxon>Oomycota</taxon>
        <taxon>Saprolegniomycetes</taxon>
        <taxon>Saprolegniales</taxon>
        <taxon>Verrucalvaceae</taxon>
        <taxon>Aphanomyces</taxon>
    </lineage>
</organism>
<evidence type="ECO:0000259" key="3">
    <source>
        <dbReference type="PROSITE" id="PS50089"/>
    </source>
</evidence>
<reference evidence="4 5" key="1">
    <citation type="submission" date="2019-07" db="EMBL/GenBank/DDBJ databases">
        <title>Genomics analysis of Aphanomyces spp. identifies a new class of oomycete effector associated with host adaptation.</title>
        <authorList>
            <person name="Gaulin E."/>
        </authorList>
    </citation>
    <scope>NUCLEOTIDE SEQUENCE [LARGE SCALE GENOMIC DNA]</scope>
    <source>
        <strain evidence="4 5">ATCC 201684</strain>
    </source>
</reference>
<feature type="domain" description="RING-type" evidence="3">
    <location>
        <begin position="130"/>
        <end position="166"/>
    </location>
</feature>
<evidence type="ECO:0000256" key="2">
    <source>
        <dbReference type="SAM" id="MobiDB-lite"/>
    </source>
</evidence>
<keyword evidence="1" id="KW-0862">Zinc</keyword>
<feature type="region of interest" description="Disordered" evidence="2">
    <location>
        <begin position="406"/>
        <end position="446"/>
    </location>
</feature>
<dbReference type="Proteomes" id="UP000481153">
    <property type="component" value="Unassembled WGS sequence"/>
</dbReference>
<dbReference type="SUPFAM" id="SSF57850">
    <property type="entry name" value="RING/U-box"/>
    <property type="match status" value="1"/>
</dbReference>
<evidence type="ECO:0000256" key="1">
    <source>
        <dbReference type="PROSITE-ProRule" id="PRU00175"/>
    </source>
</evidence>
<dbReference type="EMBL" id="VJMJ01000175">
    <property type="protein sequence ID" value="KAF0728693.1"/>
    <property type="molecule type" value="Genomic_DNA"/>
</dbReference>
<comment type="caution">
    <text evidence="4">The sequence shown here is derived from an EMBL/GenBank/DDBJ whole genome shotgun (WGS) entry which is preliminary data.</text>
</comment>
<dbReference type="VEuPathDB" id="FungiDB:AeMF1_003184"/>
<feature type="region of interest" description="Disordered" evidence="2">
    <location>
        <begin position="38"/>
        <end position="91"/>
    </location>
</feature>
<sequence>MSYEQQQQQQHMHTMTYGYPQHYDQLGMEIPSYEHHPNVVASTSSSSSMNGGMHMHHHQQMQPQHNSYGYQGPPMSLKRKSPMYQDQQPASNPQFSFAHAAASMVEQQNPPPQQQPLLLESVSSPRQPNCDLCKYPDPILYVPTCGHTFHSRCVGEWPMTRCPYCHGEVAKVAVVHIDMTSKTTQRSGKWTKQEEKFVNLIVDEFDHGTFPLANGTPVRLVLAKLLNCSPMRLSKKFQKNALGKRTYRVPKNSASGARISFDAASHQARQIEFSAVESAFRQEVVLLQRKDNKQDGYIELRDLRLAVIQFWVSNFLKFALSVGQQVEGLDTTEPKKKKQAMQKLRDGMFDQVLSWGEKRPPSPPQPPPTLQSWEVPYFKSEPFKPYEDENSDDRDLNAGEIPFQPTIEYNKMPPQQPQQQHQQQPQLHHHQGAYRDPSPSSPSYAINAYSNQYKRPQTREPTGRMALTPLSMRAGAMRTLPETGVYDDQTSSPELDGLLMGNTPSNAPFRITQSHPPASTAPTPSTNPAHYDTMDSMPPANASWDQMLDDFAGINSTLSDPALNSYLQLS</sequence>
<evidence type="ECO:0000313" key="4">
    <source>
        <dbReference type="EMBL" id="KAF0728693.1"/>
    </source>
</evidence>
<dbReference type="PROSITE" id="PS50089">
    <property type="entry name" value="ZF_RING_2"/>
    <property type="match status" value="1"/>
</dbReference>
<protein>
    <recommendedName>
        <fullName evidence="3">RING-type domain-containing protein</fullName>
    </recommendedName>
</protein>
<name>A0A6G0WN00_9STRA</name>
<dbReference type="InterPro" id="IPR013083">
    <property type="entry name" value="Znf_RING/FYVE/PHD"/>
</dbReference>
<keyword evidence="5" id="KW-1185">Reference proteome</keyword>
<gene>
    <name evidence="4" type="ORF">Ae201684_013651</name>
</gene>
<dbReference type="InterPro" id="IPR001841">
    <property type="entry name" value="Znf_RING"/>
</dbReference>
<feature type="region of interest" description="Disordered" evidence="2">
    <location>
        <begin position="354"/>
        <end position="373"/>
    </location>
</feature>
<proteinExistence type="predicted"/>
<accession>A0A6G0WN00</accession>
<dbReference type="Gene3D" id="3.30.40.10">
    <property type="entry name" value="Zinc/RING finger domain, C3HC4 (zinc finger)"/>
    <property type="match status" value="1"/>
</dbReference>
<dbReference type="AlphaFoldDB" id="A0A6G0WN00"/>
<evidence type="ECO:0000313" key="5">
    <source>
        <dbReference type="Proteomes" id="UP000481153"/>
    </source>
</evidence>
<dbReference type="PANTHER" id="PTHR35213">
    <property type="entry name" value="RING-TYPE DOMAIN-CONTAINING PROTEIN-RELATED"/>
    <property type="match status" value="1"/>
</dbReference>
<dbReference type="GO" id="GO:0008270">
    <property type="term" value="F:zinc ion binding"/>
    <property type="evidence" value="ECO:0007669"/>
    <property type="project" value="UniProtKB-KW"/>
</dbReference>
<dbReference type="PANTHER" id="PTHR35213:SF3">
    <property type="entry name" value="MYB-LIKE DOMAIN-CONTAINING PROTEIN"/>
    <property type="match status" value="1"/>
</dbReference>
<keyword evidence="1" id="KW-0863">Zinc-finger</keyword>
<feature type="compositionally biased region" description="Low complexity" evidence="2">
    <location>
        <begin position="44"/>
        <end position="53"/>
    </location>
</feature>